<dbReference type="EMBL" id="BMUB01000001">
    <property type="protein sequence ID" value="GGU58412.1"/>
    <property type="molecule type" value="Genomic_DNA"/>
</dbReference>
<dbReference type="EMBL" id="JPRF03000035">
    <property type="protein sequence ID" value="OEV35356.1"/>
    <property type="molecule type" value="Genomic_DNA"/>
</dbReference>
<accession>A0A1E7N3T8</accession>
<dbReference type="AlphaFoldDB" id="A0A1E7N3T8"/>
<dbReference type="Proteomes" id="UP000610124">
    <property type="component" value="Unassembled WGS sequence"/>
</dbReference>
<dbReference type="SUPFAM" id="SSF51445">
    <property type="entry name" value="(Trans)glycosidases"/>
    <property type="match status" value="1"/>
</dbReference>
<evidence type="ECO:0008006" key="4">
    <source>
        <dbReference type="Google" id="ProtNLM"/>
    </source>
</evidence>
<name>A0A1E7N3T8_KITAU</name>
<dbReference type="Proteomes" id="UP000037395">
    <property type="component" value="Unassembled WGS sequence"/>
</dbReference>
<keyword evidence="3" id="KW-1185">Reference proteome</keyword>
<dbReference type="OrthoDB" id="151193at2"/>
<proteinExistence type="predicted"/>
<reference evidence="2" key="4">
    <citation type="submission" date="2016-08" db="EMBL/GenBank/DDBJ databases">
        <title>Sequencing, Assembly and Comparative Genomics of S. aureofaciens ATCC 10762.</title>
        <authorList>
            <person name="Gradnigo J.S."/>
            <person name="Johnson N."/>
            <person name="Somerville G.A."/>
        </authorList>
    </citation>
    <scope>NUCLEOTIDE SEQUENCE [LARGE SCALE GENOMIC DNA]</scope>
    <source>
        <strain evidence="2">ATCC 10762</strain>
    </source>
</reference>
<evidence type="ECO:0000313" key="2">
    <source>
        <dbReference type="EMBL" id="OEV35356.1"/>
    </source>
</evidence>
<comment type="caution">
    <text evidence="2">The sequence shown here is derived from an EMBL/GenBank/DDBJ whole genome shotgun (WGS) entry which is preliminary data.</text>
</comment>
<dbReference type="GeneID" id="97483819"/>
<dbReference type="InterPro" id="IPR017853">
    <property type="entry name" value="GH"/>
</dbReference>
<gene>
    <name evidence="1" type="ORF">GCM10010502_06410</name>
    <name evidence="2" type="ORF">HS99_0032595</name>
</gene>
<protein>
    <recommendedName>
        <fullName evidence="4">Abortive infection protein</fullName>
    </recommendedName>
</protein>
<reference evidence="2 3" key="2">
    <citation type="submission" date="2014-07" db="EMBL/GenBank/DDBJ databases">
        <authorList>
            <person name="Zhang J.E."/>
            <person name="Yang H."/>
            <person name="Guo J."/>
            <person name="Deng Z."/>
            <person name="Luo H."/>
            <person name="Luo M."/>
            <person name="Zhao B."/>
        </authorList>
    </citation>
    <scope>NUCLEOTIDE SEQUENCE [LARGE SCALE GENOMIC DNA]</scope>
    <source>
        <strain evidence="2">ATCC 10762</strain>
        <strain evidence="3">ATCC 10762 / DSM 40127 / CCM 3239 / JCM 4008 / LMG 5968 / NBRC 12843 / NCIMB 8234 / A-377</strain>
    </source>
</reference>
<reference evidence="1" key="5">
    <citation type="submission" date="2020-09" db="EMBL/GenBank/DDBJ databases">
        <authorList>
            <person name="Sun Q."/>
            <person name="Ohkuma M."/>
        </authorList>
    </citation>
    <scope>NUCLEOTIDE SEQUENCE</scope>
    <source>
        <strain evidence="1">JCM 4434</strain>
    </source>
</reference>
<dbReference type="Gene3D" id="3.20.20.80">
    <property type="entry name" value="Glycosidases"/>
    <property type="match status" value="1"/>
</dbReference>
<organism evidence="2 3">
    <name type="scientific">Kitasatospora aureofaciens</name>
    <name type="common">Streptomyces aureofaciens</name>
    <dbReference type="NCBI Taxonomy" id="1894"/>
    <lineage>
        <taxon>Bacteria</taxon>
        <taxon>Bacillati</taxon>
        <taxon>Actinomycetota</taxon>
        <taxon>Actinomycetes</taxon>
        <taxon>Kitasatosporales</taxon>
        <taxon>Streptomycetaceae</taxon>
        <taxon>Kitasatospora</taxon>
    </lineage>
</organism>
<accession>A0A8H9HIM4</accession>
<evidence type="ECO:0000313" key="1">
    <source>
        <dbReference type="EMBL" id="GGU58412.1"/>
    </source>
</evidence>
<sequence length="335" mass="34737">MKINGITYDTGTPTVDGSVTRPGLTAATMRRELAAVAGELYCTAVRITGDDVTRMRQAAETAIGLGLAVWLSPMLPNADEAATLGAVAAAAEVAGELHRAGGDVTLVVGCELSAFMTGLVPGTDIAARLAALADPMSWPPEYFAAGPPPVRFNALLATAVATARKHFDGPVTYAAGLWEDVDWTPFDLVAVDAYRDAANAATLRTTLEALHGHGKPVVVAEFGCAAFTGAADHGALAWTLVDRTDGVRRPRPGLVRDEAAQAAELTSLIELFTAAGLAGAFVFTYVTPAYPASDDPREDLDTVGYGLVRSWPDGRTTPKAAFGAVARAYAPPGIG</sequence>
<reference evidence="3" key="3">
    <citation type="submission" date="2016-08" db="EMBL/GenBank/DDBJ databases">
        <title>Sequencing, assembly and comparative genomics of S. aureofaciens ATCC 10762.</title>
        <authorList>
            <person name="Gradnigo J.S."/>
            <person name="Johnson N."/>
            <person name="Somerville G.A."/>
        </authorList>
    </citation>
    <scope>NUCLEOTIDE SEQUENCE [LARGE SCALE GENOMIC DNA]</scope>
    <source>
        <strain evidence="3">ATCC 10762 / DSM 40127 / CCM 3239 / JCM 4008 / LMG 5968 / NBRC 12843 / NCIMB 8234 / A-377</strain>
    </source>
</reference>
<reference evidence="1" key="1">
    <citation type="journal article" date="2014" name="Int. J. Syst. Evol. Microbiol.">
        <title>Complete genome sequence of Corynebacterium casei LMG S-19264T (=DSM 44701T), isolated from a smear-ripened cheese.</title>
        <authorList>
            <consortium name="US DOE Joint Genome Institute (JGI-PGF)"/>
            <person name="Walter F."/>
            <person name="Albersmeier A."/>
            <person name="Kalinowski J."/>
            <person name="Ruckert C."/>
        </authorList>
    </citation>
    <scope>NUCLEOTIDE SEQUENCE</scope>
    <source>
        <strain evidence="1">JCM 4434</strain>
    </source>
</reference>
<evidence type="ECO:0000313" key="3">
    <source>
        <dbReference type="Proteomes" id="UP000037395"/>
    </source>
</evidence>
<dbReference type="RefSeq" id="WP_030550623.1">
    <property type="nucleotide sequence ID" value="NZ_BMUB01000001.1"/>
</dbReference>